<evidence type="ECO:0000256" key="2">
    <source>
        <dbReference type="ARBA" id="ARBA00022517"/>
    </source>
</evidence>
<feature type="compositionally biased region" description="Polar residues" evidence="8">
    <location>
        <begin position="232"/>
        <end position="243"/>
    </location>
</feature>
<dbReference type="AlphaFoldDB" id="A0A1D2JAV8"/>
<keyword evidence="4 7" id="KW-0539">Nucleus</keyword>
<reference evidence="9 10" key="1">
    <citation type="submission" date="2016-06" db="EMBL/GenBank/DDBJ databases">
        <authorList>
            <person name="Kjaerup R.B."/>
            <person name="Dalgaard T.S."/>
            <person name="Juul-Madsen H.R."/>
        </authorList>
    </citation>
    <scope>NUCLEOTIDE SEQUENCE [LARGE SCALE GENOMIC DNA]</scope>
    <source>
        <strain evidence="9 10">Pb300</strain>
    </source>
</reference>
<comment type="function">
    <text evidence="7">Involved in nucleolar processing of pre-18S ribosomal RNA.</text>
</comment>
<dbReference type="VEuPathDB" id="FungiDB:PADG_05188"/>
<evidence type="ECO:0000256" key="6">
    <source>
        <dbReference type="ARBA" id="ARBA00029455"/>
    </source>
</evidence>
<evidence type="ECO:0000256" key="1">
    <source>
        <dbReference type="ARBA" id="ARBA00004604"/>
    </source>
</evidence>
<evidence type="ECO:0000256" key="3">
    <source>
        <dbReference type="ARBA" id="ARBA00022552"/>
    </source>
</evidence>
<feature type="region of interest" description="Disordered" evidence="8">
    <location>
        <begin position="162"/>
        <end position="253"/>
    </location>
</feature>
<dbReference type="GO" id="GO:0032040">
    <property type="term" value="C:small-subunit processome"/>
    <property type="evidence" value="ECO:0007669"/>
    <property type="project" value="TreeGrafter"/>
</dbReference>
<feature type="compositionally biased region" description="Basic residues" evidence="8">
    <location>
        <begin position="1"/>
        <end position="11"/>
    </location>
</feature>
<dbReference type="Proteomes" id="UP000242814">
    <property type="component" value="Unassembled WGS sequence"/>
</dbReference>
<evidence type="ECO:0000256" key="8">
    <source>
        <dbReference type="SAM" id="MobiDB-lite"/>
    </source>
</evidence>
<feature type="compositionally biased region" description="Acidic residues" evidence="8">
    <location>
        <begin position="202"/>
        <end position="219"/>
    </location>
</feature>
<feature type="compositionally biased region" description="Basic residues" evidence="8">
    <location>
        <begin position="678"/>
        <end position="692"/>
    </location>
</feature>
<feature type="compositionally biased region" description="Basic and acidic residues" evidence="8">
    <location>
        <begin position="704"/>
        <end position="713"/>
    </location>
</feature>
<evidence type="ECO:0000313" key="10">
    <source>
        <dbReference type="Proteomes" id="UP000242814"/>
    </source>
</evidence>
<dbReference type="VEuPathDB" id="FungiDB:PABG_07225"/>
<feature type="compositionally biased region" description="Acidic residues" evidence="8">
    <location>
        <begin position="419"/>
        <end position="429"/>
    </location>
</feature>
<feature type="region of interest" description="Disordered" evidence="8">
    <location>
        <begin position="727"/>
        <end position="750"/>
    </location>
</feature>
<evidence type="ECO:0000313" key="9">
    <source>
        <dbReference type="EMBL" id="ODH24696.1"/>
    </source>
</evidence>
<sequence length="750" mass="83581">MRQRYAMRTRAHTGSSTHPYSTRAGEAVKYLSLNFTMTCSAMEISQLLSSAPELFLKPTTALHTEWVTATKRYLDPLASDITKTQRRRLLDKRKRKNADGPRPFHAKALRLQEIHVNGFTTRQVWEQANRVLEAAAQNTAQELSHLRESEEESLLFKYSSHKRAQGIHRDDNQLRITSPDGGVSDDFTGDGLDNLKNGESSDSNEEGGELMTDDDDAADRDDSMSIDAETPDPQSKKPTNSTGADRVSFIPDPNKLNDGFFSIDKFNAQTALFERKDVKGIQDDDEDDDEEAIDWGADPLSLGAMGRDEDDDEEVVVEEEEEEEEEEDDDDDDRENASEGGDADAGAMDADGDFESELGLVGGNANDIKYADFFDPPRLKASKGQQQNDTQSKPKSPTPEEDIEASIKRVISDVQRDLFDDDVSDDEDLAGSSTAQKGAAQSTHEKRRAKLTDEIRRLEAANVSKKEWMLSGEAKAPDRPINSLIEEDLEFERVGKPVPVISNEVSDNIEALIKRRILAREFDEVPRRQPYLIPGSEAKLRREQFTLDETKPQQSLGELYEEDHLRKTDSAFVDRKSAKVEADHDEITRLWNNISSQLDALSSWNYRPKRPQVSVNVVADVATIAMEDVRPTGGAGVDEAGILAPQEVYAPVDGGKVRGETTLRSGVAVSKEEMTREAKRRRRRREKQKLKKSSSQQRPAGDGKQAEKQRVVDDLMRGGVKVIGKQGDLKDVYGGKVPSSEGKGQTVLKL</sequence>
<feature type="compositionally biased region" description="Basic and acidic residues" evidence="8">
    <location>
        <begin position="405"/>
        <end position="418"/>
    </location>
</feature>
<feature type="region of interest" description="Disordered" evidence="8">
    <location>
        <begin position="668"/>
        <end position="713"/>
    </location>
</feature>
<dbReference type="GO" id="GO:0034457">
    <property type="term" value="C:Mpp10 complex"/>
    <property type="evidence" value="ECO:0007669"/>
    <property type="project" value="UniProtKB-UniRule"/>
</dbReference>
<feature type="region of interest" description="Disordered" evidence="8">
    <location>
        <begin position="1"/>
        <end position="20"/>
    </location>
</feature>
<keyword evidence="3 7" id="KW-0698">rRNA processing</keyword>
<feature type="compositionally biased region" description="Polar residues" evidence="8">
    <location>
        <begin position="431"/>
        <end position="442"/>
    </location>
</feature>
<dbReference type="GO" id="GO:0005732">
    <property type="term" value="C:sno(s)RNA-containing ribonucleoprotein complex"/>
    <property type="evidence" value="ECO:0007669"/>
    <property type="project" value="UniProtKB-UniRule"/>
</dbReference>
<evidence type="ECO:0000256" key="4">
    <source>
        <dbReference type="ARBA" id="ARBA00023242"/>
    </source>
</evidence>
<feature type="compositionally biased region" description="Basic and acidic residues" evidence="8">
    <location>
        <begin position="273"/>
        <end position="282"/>
    </location>
</feature>
<protein>
    <recommendedName>
        <fullName evidence="7">U3 small nucleolar ribonucleoprotein protein MPP10</fullName>
    </recommendedName>
</protein>
<name>A0A1D2JAV8_PARBR</name>
<feature type="compositionally biased region" description="Acidic residues" evidence="8">
    <location>
        <begin position="308"/>
        <end position="334"/>
    </location>
</feature>
<feature type="compositionally biased region" description="Acidic residues" evidence="8">
    <location>
        <begin position="283"/>
        <end position="293"/>
    </location>
</feature>
<accession>A0A1D2JAV8</accession>
<feature type="compositionally biased region" description="Polar residues" evidence="8">
    <location>
        <begin position="383"/>
        <end position="395"/>
    </location>
</feature>
<dbReference type="InterPro" id="IPR012173">
    <property type="entry name" value="Mpp10"/>
</dbReference>
<evidence type="ECO:0000256" key="7">
    <source>
        <dbReference type="PIRNR" id="PIRNR017300"/>
    </source>
</evidence>
<feature type="region of interest" description="Disordered" evidence="8">
    <location>
        <begin position="376"/>
        <end position="452"/>
    </location>
</feature>
<comment type="similarity">
    <text evidence="6 7">Belongs to the MPP10 family.</text>
</comment>
<comment type="subcellular location">
    <subcellularLocation>
        <location evidence="1 7">Nucleus</location>
        <location evidence="1 7">Nucleolus</location>
    </subcellularLocation>
</comment>
<dbReference type="GO" id="GO:0006364">
    <property type="term" value="P:rRNA processing"/>
    <property type="evidence" value="ECO:0007669"/>
    <property type="project" value="UniProtKB-KW"/>
</dbReference>
<organism evidence="9 10">
    <name type="scientific">Paracoccidioides brasiliensis</name>
    <dbReference type="NCBI Taxonomy" id="121759"/>
    <lineage>
        <taxon>Eukaryota</taxon>
        <taxon>Fungi</taxon>
        <taxon>Dikarya</taxon>
        <taxon>Ascomycota</taxon>
        <taxon>Pezizomycotina</taxon>
        <taxon>Eurotiomycetes</taxon>
        <taxon>Eurotiomycetidae</taxon>
        <taxon>Onygenales</taxon>
        <taxon>Ajellomycetaceae</taxon>
        <taxon>Paracoccidioides</taxon>
    </lineage>
</organism>
<dbReference type="PIRSF" id="PIRSF017300">
    <property type="entry name" value="snoRNP_Mpp10"/>
    <property type="match status" value="1"/>
</dbReference>
<dbReference type="Pfam" id="PF04006">
    <property type="entry name" value="Mpp10"/>
    <property type="match status" value="1"/>
</dbReference>
<dbReference type="PANTHER" id="PTHR17039:SF0">
    <property type="entry name" value="U3 SMALL NUCLEOLAR RIBONUCLEOPROTEIN PROTEIN MPP10"/>
    <property type="match status" value="1"/>
</dbReference>
<keyword evidence="5 7" id="KW-0687">Ribonucleoprotein</keyword>
<keyword evidence="2 7" id="KW-0690">Ribosome biogenesis</keyword>
<evidence type="ECO:0000256" key="5">
    <source>
        <dbReference type="ARBA" id="ARBA00023274"/>
    </source>
</evidence>
<feature type="region of interest" description="Disordered" evidence="8">
    <location>
        <begin position="272"/>
        <end position="361"/>
    </location>
</feature>
<comment type="caution">
    <text evidence="9">The sequence shown here is derived from an EMBL/GenBank/DDBJ whole genome shotgun (WGS) entry which is preliminary data.</text>
</comment>
<dbReference type="EMBL" id="LZYO01000229">
    <property type="protein sequence ID" value="ODH24696.1"/>
    <property type="molecule type" value="Genomic_DNA"/>
</dbReference>
<gene>
    <name evidence="9" type="ORF">ACO22_05285</name>
</gene>
<dbReference type="PANTHER" id="PTHR17039">
    <property type="entry name" value="U3 SMALL NUCLEOLAR RIBONUCLEOPROTEIN PROTEIN MPP10"/>
    <property type="match status" value="1"/>
</dbReference>
<proteinExistence type="inferred from homology"/>